<dbReference type="PROSITE" id="PS50297">
    <property type="entry name" value="ANK_REP_REGION"/>
    <property type="match status" value="3"/>
</dbReference>
<dbReference type="PROSITE" id="PS50225">
    <property type="entry name" value="SOCS"/>
    <property type="match status" value="1"/>
</dbReference>
<dbReference type="GO" id="GO:0003723">
    <property type="term" value="F:RNA binding"/>
    <property type="evidence" value="ECO:0007669"/>
    <property type="project" value="TreeGrafter"/>
</dbReference>
<dbReference type="SUPFAM" id="SSF48403">
    <property type="entry name" value="Ankyrin repeat"/>
    <property type="match status" value="2"/>
</dbReference>
<dbReference type="PANTHER" id="PTHR24141">
    <property type="entry name" value="2-5A-DEPENDENT RIBONUCLEASE"/>
    <property type="match status" value="1"/>
</dbReference>
<dbReference type="InterPro" id="IPR036036">
    <property type="entry name" value="SOCS_box-like_dom_sf"/>
</dbReference>
<dbReference type="InterPro" id="IPR036770">
    <property type="entry name" value="Ankyrin_rpt-contain_sf"/>
</dbReference>
<gene>
    <name evidence="1" type="ORF">OFUS_LOCUS22655</name>
</gene>
<dbReference type="EMBL" id="CAIIXF020000011">
    <property type="protein sequence ID" value="CAH1798513.1"/>
    <property type="molecule type" value="Genomic_DNA"/>
</dbReference>
<proteinExistence type="predicted"/>
<comment type="caution">
    <text evidence="1">The sequence shown here is derived from an EMBL/GenBank/DDBJ whole genome shotgun (WGS) entry which is preliminary data.</text>
</comment>
<dbReference type="PROSITE" id="PS50088">
    <property type="entry name" value="ANK_REPEAT"/>
    <property type="match status" value="5"/>
</dbReference>
<dbReference type="GO" id="GO:0006396">
    <property type="term" value="P:RNA processing"/>
    <property type="evidence" value="ECO:0007669"/>
    <property type="project" value="TreeGrafter"/>
</dbReference>
<dbReference type="SMART" id="SM00969">
    <property type="entry name" value="SOCS_box"/>
    <property type="match status" value="1"/>
</dbReference>
<protein>
    <submittedName>
        <fullName evidence="1">Uncharacterized protein</fullName>
    </submittedName>
</protein>
<dbReference type="CDD" id="cd03587">
    <property type="entry name" value="SOCS"/>
    <property type="match status" value="1"/>
</dbReference>
<dbReference type="SUPFAM" id="SSF158235">
    <property type="entry name" value="SOCS box-like"/>
    <property type="match status" value="1"/>
</dbReference>
<evidence type="ECO:0000313" key="2">
    <source>
        <dbReference type="Proteomes" id="UP000749559"/>
    </source>
</evidence>
<dbReference type="SMART" id="SM00248">
    <property type="entry name" value="ANK"/>
    <property type="match status" value="8"/>
</dbReference>
<accession>A0A8J1TD95</accession>
<dbReference type="PANTHER" id="PTHR24141:SF1">
    <property type="entry name" value="2-5A-DEPENDENT RIBONUCLEASE"/>
    <property type="match status" value="1"/>
</dbReference>
<dbReference type="Pfam" id="PF12796">
    <property type="entry name" value="Ank_2"/>
    <property type="match status" value="2"/>
</dbReference>
<name>A0A8J1TD95_OWEFU</name>
<reference evidence="1" key="1">
    <citation type="submission" date="2022-03" db="EMBL/GenBank/DDBJ databases">
        <authorList>
            <person name="Martin C."/>
        </authorList>
    </citation>
    <scope>NUCLEOTIDE SEQUENCE</scope>
</reference>
<dbReference type="OrthoDB" id="6143853at2759"/>
<dbReference type="InterPro" id="IPR001496">
    <property type="entry name" value="SOCS_box"/>
</dbReference>
<evidence type="ECO:0000313" key="1">
    <source>
        <dbReference type="EMBL" id="CAH1798513.1"/>
    </source>
</evidence>
<keyword evidence="2" id="KW-1185">Reference proteome</keyword>
<dbReference type="AlphaFoldDB" id="A0A8J1TD95"/>
<sequence length="459" mass="51793">MRTHKELYNTLLNATAFAGNKQWDIFFEIIKSENYTPSKDVKEDIDITHRVLKNAAIHASTEIIERLFKLGFDPKVKSKDGHCPSYVLEGIYNNNEDVVWVFIKHGADVNQVDSLGCTALQYAVTHIHHKNTVKKLLDFGANPNVRDLSSGVYPIHNASRYHFPDVFVKLVQHGASLDVTDNDGITPLMYFASQLPTFDKESSMKIADEIIKRGCDVNQKSKSEKTALHFAASMGFIDCVKFLLKHDALIDLQDSSGNTALINATLECHMDIVKLLLQHGANPDILNGEQKTALMVAICTFKSWHHSPYAMLLDLIKGNADVNVNAKNCLWPDPDPHLPLEVAVKINLPDVARLLIEGGCDLNVASNWLDSATPKRFIPKLLINDVELFTVLKQYYHTPRSLADITRLKIRQFLGYKTKSKISQLPLPHPLLEFLNFDELDELTDMLLEKYHNTAKKHC</sequence>
<dbReference type="Gene3D" id="1.10.750.20">
    <property type="entry name" value="SOCS box"/>
    <property type="match status" value="1"/>
</dbReference>
<dbReference type="GO" id="GO:0004540">
    <property type="term" value="F:RNA nuclease activity"/>
    <property type="evidence" value="ECO:0007669"/>
    <property type="project" value="TreeGrafter"/>
</dbReference>
<dbReference type="Pfam" id="PF07525">
    <property type="entry name" value="SOCS_box"/>
    <property type="match status" value="1"/>
</dbReference>
<dbReference type="GO" id="GO:0035556">
    <property type="term" value="P:intracellular signal transduction"/>
    <property type="evidence" value="ECO:0007669"/>
    <property type="project" value="InterPro"/>
</dbReference>
<dbReference type="PRINTS" id="PR01415">
    <property type="entry name" value="ANKYRIN"/>
</dbReference>
<dbReference type="InterPro" id="IPR002110">
    <property type="entry name" value="Ankyrin_rpt"/>
</dbReference>
<organism evidence="1 2">
    <name type="scientific">Owenia fusiformis</name>
    <name type="common">Polychaete worm</name>
    <dbReference type="NCBI Taxonomy" id="6347"/>
    <lineage>
        <taxon>Eukaryota</taxon>
        <taxon>Metazoa</taxon>
        <taxon>Spiralia</taxon>
        <taxon>Lophotrochozoa</taxon>
        <taxon>Annelida</taxon>
        <taxon>Polychaeta</taxon>
        <taxon>Sedentaria</taxon>
        <taxon>Canalipalpata</taxon>
        <taxon>Sabellida</taxon>
        <taxon>Oweniida</taxon>
        <taxon>Oweniidae</taxon>
        <taxon>Owenia</taxon>
    </lineage>
</organism>
<dbReference type="Gene3D" id="1.25.40.20">
    <property type="entry name" value="Ankyrin repeat-containing domain"/>
    <property type="match status" value="2"/>
</dbReference>
<dbReference type="Proteomes" id="UP000749559">
    <property type="component" value="Unassembled WGS sequence"/>
</dbReference>